<reference evidence="2" key="1">
    <citation type="submission" date="2022-06" db="EMBL/GenBank/DDBJ databases">
        <title>Isolation and Genomics of Futiania mangrovii gen. nov., sp. nov., a Rare and Metabolically-versatile member in the Class Alphaproteobacteria.</title>
        <authorList>
            <person name="Liu L."/>
            <person name="Huang W.-C."/>
            <person name="Pan J."/>
            <person name="Li J."/>
            <person name="Huang Y."/>
            <person name="Du H."/>
            <person name="Liu Y."/>
            <person name="Li M."/>
        </authorList>
    </citation>
    <scope>NUCLEOTIDE SEQUENCE</scope>
    <source>
        <strain evidence="2">FT118</strain>
    </source>
</reference>
<organism evidence="2 3">
    <name type="scientific">Futiania mangrovi</name>
    <dbReference type="NCBI Taxonomy" id="2959716"/>
    <lineage>
        <taxon>Bacteria</taxon>
        <taxon>Pseudomonadati</taxon>
        <taxon>Pseudomonadota</taxon>
        <taxon>Alphaproteobacteria</taxon>
        <taxon>Futianiales</taxon>
        <taxon>Futianiaceae</taxon>
        <taxon>Futiania</taxon>
    </lineage>
</organism>
<feature type="transmembrane region" description="Helical" evidence="1">
    <location>
        <begin position="44"/>
        <end position="67"/>
    </location>
</feature>
<dbReference type="Proteomes" id="UP001055804">
    <property type="component" value="Unassembled WGS sequence"/>
</dbReference>
<evidence type="ECO:0000256" key="1">
    <source>
        <dbReference type="SAM" id="Phobius"/>
    </source>
</evidence>
<name>A0A9J6PMC1_9PROT</name>
<dbReference type="RefSeq" id="WP_269333116.1">
    <property type="nucleotide sequence ID" value="NZ_JAMZFT010000002.1"/>
</dbReference>
<keyword evidence="1" id="KW-1133">Transmembrane helix</keyword>
<accession>A0A9J6PMC1</accession>
<comment type="caution">
    <text evidence="2">The sequence shown here is derived from an EMBL/GenBank/DDBJ whole genome shotgun (WGS) entry which is preliminary data.</text>
</comment>
<evidence type="ECO:0000313" key="3">
    <source>
        <dbReference type="Proteomes" id="UP001055804"/>
    </source>
</evidence>
<gene>
    <name evidence="2" type="ORF">NJQ99_12250</name>
</gene>
<feature type="transmembrane region" description="Helical" evidence="1">
    <location>
        <begin position="79"/>
        <end position="97"/>
    </location>
</feature>
<dbReference type="EMBL" id="JAMZFT010000002">
    <property type="protein sequence ID" value="MCP1337186.1"/>
    <property type="molecule type" value="Genomic_DNA"/>
</dbReference>
<dbReference type="AlphaFoldDB" id="A0A9J6PMC1"/>
<sequence length="105" mass="11376">MTWLADRLIDHRGRTIIFFAVAIVGVFLWKAANGTPKLPPVETLLVVAAASFGMVSGIWLLLISILAKGPAYFGRVASEVEFALLAVVLTYMSLTTVHEAFQNLG</sequence>
<protein>
    <submittedName>
        <fullName evidence="2">Uncharacterized protein</fullName>
    </submittedName>
</protein>
<evidence type="ECO:0000313" key="2">
    <source>
        <dbReference type="EMBL" id="MCP1337186.1"/>
    </source>
</evidence>
<keyword evidence="3" id="KW-1185">Reference proteome</keyword>
<keyword evidence="1" id="KW-0472">Membrane</keyword>
<proteinExistence type="predicted"/>
<keyword evidence="1" id="KW-0812">Transmembrane</keyword>
<feature type="transmembrane region" description="Helical" evidence="1">
    <location>
        <begin position="12"/>
        <end position="32"/>
    </location>
</feature>